<geneLocation type="plasmid" evidence="2 3">
    <name>pNL2</name>
</geneLocation>
<feature type="region of interest" description="Disordered" evidence="1">
    <location>
        <begin position="173"/>
        <end position="195"/>
    </location>
</feature>
<organism evidence="2 3">
    <name type="scientific">Novosphingobium aromaticivorans (strain ATCC 700278 / DSM 12444 / CCUG 56034 / CIP 105152 / NBRC 16084 / F199)</name>
    <dbReference type="NCBI Taxonomy" id="279238"/>
    <lineage>
        <taxon>Bacteria</taxon>
        <taxon>Pseudomonadati</taxon>
        <taxon>Pseudomonadota</taxon>
        <taxon>Alphaproteobacteria</taxon>
        <taxon>Sphingomonadales</taxon>
        <taxon>Sphingomonadaceae</taxon>
        <taxon>Novosphingobium</taxon>
    </lineage>
</organism>
<protein>
    <submittedName>
        <fullName evidence="2">Uncharacterized protein</fullName>
    </submittedName>
</protein>
<dbReference type="eggNOG" id="ENOG50319Q4">
    <property type="taxonomic scope" value="Bacteria"/>
</dbReference>
<dbReference type="KEGG" id="nar:Saro_3446"/>
<gene>
    <name evidence="2" type="ordered locus">Saro_3446</name>
</gene>
<keyword evidence="2" id="KW-0614">Plasmid</keyword>
<evidence type="ECO:0000313" key="2">
    <source>
        <dbReference type="EMBL" id="ABP64306.1"/>
    </source>
</evidence>
<dbReference type="AlphaFoldDB" id="A4XEE5"/>
<evidence type="ECO:0000313" key="3">
    <source>
        <dbReference type="Proteomes" id="UP000009134"/>
    </source>
</evidence>
<dbReference type="RefSeq" id="WP_011906693.1">
    <property type="nucleotide sequence ID" value="NC_009427.1"/>
</dbReference>
<evidence type="ECO:0000256" key="1">
    <source>
        <dbReference type="SAM" id="MobiDB-lite"/>
    </source>
</evidence>
<dbReference type="HOGENOM" id="CLU_105078_0_0_5"/>
<dbReference type="EMBL" id="CP000677">
    <property type="protein sequence ID" value="ABP64306.1"/>
    <property type="molecule type" value="Genomic_DNA"/>
</dbReference>
<proteinExistence type="predicted"/>
<dbReference type="Proteomes" id="UP000009134">
    <property type="component" value="Plasmid pNL2"/>
</dbReference>
<reference evidence="2 3" key="1">
    <citation type="submission" date="2007-04" db="EMBL/GenBank/DDBJ databases">
        <title>Complete sequence of plasmid pNL2 of Novosphingobium aromaticivorans DSM 12444.</title>
        <authorList>
            <consortium name="US DOE Joint Genome Institute"/>
            <person name="Copeland A."/>
            <person name="Lucas S."/>
            <person name="Lapidus A."/>
            <person name="Barry K."/>
            <person name="Detter J.C."/>
            <person name="Glavina del Rio T."/>
            <person name="Hammon N."/>
            <person name="Israni S."/>
            <person name="Dalin E."/>
            <person name="Tice H."/>
            <person name="Pitluck S."/>
            <person name="Chertkov O."/>
            <person name="Han C."/>
            <person name="Thomson S."/>
            <person name="Schmutz J."/>
            <person name="Larimer F."/>
            <person name="Land M."/>
            <person name="Kyrpides N."/>
            <person name="Ivanova N."/>
            <person name="Fredrickson J."/>
            <person name="Romine M.F."/>
            <person name="Richardson P."/>
        </authorList>
    </citation>
    <scope>NUCLEOTIDE SEQUENCE [LARGE SCALE GENOMIC DNA]</scope>
    <source>
        <strain evidence="3">ATCC 700278 / DSM 12444 / CCUG 56034 / CIP 105152 / NBRC 16084 / F199</strain>
        <plasmid evidence="2 3">pNL2</plasmid>
    </source>
</reference>
<sequence>MFHAPISTGPAQHGEMSALLDMLAQASTRPRYAFMVLSLIAEVADGRGEAGPFVRRGGEQFTLRDWLCDSLAPMGGRDPRRIALAERVKADLLATGTLPPDTAAAAAAIEEEVRERVRASGKTNLSRAVSELVQAGLLRRWYAGFAIDHHNRGGQRHAVYALQGRARCLLPRGASVPPARPGGRRAPVQGELRFS</sequence>
<accession>A4XEE5</accession>
<keyword evidence="3" id="KW-1185">Reference proteome</keyword>
<name>A4XEE5_NOVAD</name>